<accession>A0AAD3THT9</accession>
<evidence type="ECO:0000313" key="3">
    <source>
        <dbReference type="Proteomes" id="UP001279734"/>
    </source>
</evidence>
<comment type="similarity">
    <text evidence="1">Belongs to the plant acyltransferase family.</text>
</comment>
<sequence>MAVRIKGSYLVKPAEPTWNGILPLSEWDQIGPLAHVSTIYLYKPPDNRHTSDHALITILNDSLQHALVPFYPMAGRINRIAGGRLKLHCNGMGAELIEAEYSGPLDDFGNFSSSTPRSPVTFEDLIPRVNYGKPVHELPLMLAQLTTFRSGGISLGVRISPAAFDWQSSLHFLSERARLARGEPLEVLPYIDRKILRAREPPSGPPRFKHMEFNQPPLLIDQQNKLDEQKKETTVAFLPLTKGQVERLKRVAGEGLLQEPGDGGRHYRIFGGLLSGKASRLLRYSRKSLD</sequence>
<dbReference type="AlphaFoldDB" id="A0AAD3THT9"/>
<comment type="caution">
    <text evidence="2">The sequence shown here is derived from an EMBL/GenBank/DDBJ whole genome shotgun (WGS) entry which is preliminary data.</text>
</comment>
<gene>
    <name evidence="2" type="ORF">Nepgr_031284</name>
</gene>
<reference evidence="2" key="1">
    <citation type="submission" date="2023-05" db="EMBL/GenBank/DDBJ databases">
        <title>Nepenthes gracilis genome sequencing.</title>
        <authorList>
            <person name="Fukushima K."/>
        </authorList>
    </citation>
    <scope>NUCLEOTIDE SEQUENCE</scope>
    <source>
        <strain evidence="2">SING2019-196</strain>
    </source>
</reference>
<protein>
    <submittedName>
        <fullName evidence="2">Uncharacterized protein</fullName>
    </submittedName>
</protein>
<name>A0AAD3THT9_NEPGR</name>
<dbReference type="PANTHER" id="PTHR31642:SF324">
    <property type="entry name" value="SPERMIDINE HYDROXYCINNAMOYL TRANSFERASE"/>
    <property type="match status" value="1"/>
</dbReference>
<dbReference type="InterPro" id="IPR023213">
    <property type="entry name" value="CAT-like_dom_sf"/>
</dbReference>
<dbReference type="Gene3D" id="3.30.559.10">
    <property type="entry name" value="Chloramphenicol acetyltransferase-like domain"/>
    <property type="match status" value="1"/>
</dbReference>
<keyword evidence="3" id="KW-1185">Reference proteome</keyword>
<dbReference type="PANTHER" id="PTHR31642">
    <property type="entry name" value="TRICHOTHECENE 3-O-ACETYLTRANSFERASE"/>
    <property type="match status" value="1"/>
</dbReference>
<dbReference type="InterPro" id="IPR050317">
    <property type="entry name" value="Plant_Fungal_Acyltransferase"/>
</dbReference>
<evidence type="ECO:0000256" key="1">
    <source>
        <dbReference type="ARBA" id="ARBA00009861"/>
    </source>
</evidence>
<dbReference type="Pfam" id="PF02458">
    <property type="entry name" value="Transferase"/>
    <property type="match status" value="1"/>
</dbReference>
<dbReference type="EMBL" id="BSYO01000036">
    <property type="protein sequence ID" value="GMH29441.1"/>
    <property type="molecule type" value="Genomic_DNA"/>
</dbReference>
<dbReference type="GO" id="GO:0016747">
    <property type="term" value="F:acyltransferase activity, transferring groups other than amino-acyl groups"/>
    <property type="evidence" value="ECO:0007669"/>
    <property type="project" value="TreeGrafter"/>
</dbReference>
<dbReference type="Proteomes" id="UP001279734">
    <property type="component" value="Unassembled WGS sequence"/>
</dbReference>
<proteinExistence type="inferred from homology"/>
<evidence type="ECO:0000313" key="2">
    <source>
        <dbReference type="EMBL" id="GMH29441.1"/>
    </source>
</evidence>
<organism evidence="2 3">
    <name type="scientific">Nepenthes gracilis</name>
    <name type="common">Slender pitcher plant</name>
    <dbReference type="NCBI Taxonomy" id="150966"/>
    <lineage>
        <taxon>Eukaryota</taxon>
        <taxon>Viridiplantae</taxon>
        <taxon>Streptophyta</taxon>
        <taxon>Embryophyta</taxon>
        <taxon>Tracheophyta</taxon>
        <taxon>Spermatophyta</taxon>
        <taxon>Magnoliopsida</taxon>
        <taxon>eudicotyledons</taxon>
        <taxon>Gunneridae</taxon>
        <taxon>Pentapetalae</taxon>
        <taxon>Caryophyllales</taxon>
        <taxon>Nepenthaceae</taxon>
        <taxon>Nepenthes</taxon>
    </lineage>
</organism>